<dbReference type="SMART" id="SM00064">
    <property type="entry name" value="FYVE"/>
    <property type="match status" value="1"/>
</dbReference>
<dbReference type="Pfam" id="PF01363">
    <property type="entry name" value="FYVE"/>
    <property type="match status" value="1"/>
</dbReference>
<dbReference type="InterPro" id="IPR013083">
    <property type="entry name" value="Znf_RING/FYVE/PHD"/>
</dbReference>
<evidence type="ECO:0000256" key="4">
    <source>
        <dbReference type="PROSITE-ProRule" id="PRU00091"/>
    </source>
</evidence>
<comment type="caution">
    <text evidence="6">The sequence shown here is derived from an EMBL/GenBank/DDBJ whole genome shotgun (WGS) entry which is preliminary data.</text>
</comment>
<evidence type="ECO:0000256" key="2">
    <source>
        <dbReference type="ARBA" id="ARBA00022771"/>
    </source>
</evidence>
<dbReference type="SUPFAM" id="SSF57903">
    <property type="entry name" value="FYVE/PHD zinc finger"/>
    <property type="match status" value="1"/>
</dbReference>
<keyword evidence="7" id="KW-1185">Reference proteome</keyword>
<dbReference type="SUPFAM" id="SSF55781">
    <property type="entry name" value="GAF domain-like"/>
    <property type="match status" value="1"/>
</dbReference>
<dbReference type="Gene3D" id="1.25.10.10">
    <property type="entry name" value="Leucine-rich Repeat Variant"/>
    <property type="match status" value="1"/>
</dbReference>
<dbReference type="InterPro" id="IPR029016">
    <property type="entry name" value="GAF-like_dom_sf"/>
</dbReference>
<dbReference type="InterPro" id="IPR029058">
    <property type="entry name" value="AB_hydrolase_fold"/>
</dbReference>
<keyword evidence="1" id="KW-0479">Metal-binding</keyword>
<protein>
    <recommendedName>
        <fullName evidence="5">FYVE-type domain-containing protein</fullName>
    </recommendedName>
</protein>
<dbReference type="InterPro" id="IPR023393">
    <property type="entry name" value="START-like_dom_sf"/>
</dbReference>
<evidence type="ECO:0000313" key="7">
    <source>
        <dbReference type="Proteomes" id="UP000285060"/>
    </source>
</evidence>
<dbReference type="Gene3D" id="3.30.530.20">
    <property type="match status" value="1"/>
</dbReference>
<keyword evidence="3" id="KW-0862">Zinc</keyword>
<proteinExistence type="predicted"/>
<dbReference type="Gene3D" id="3.30.40.10">
    <property type="entry name" value="Zinc/RING finger domain, C3HC4 (zinc finger)"/>
    <property type="match status" value="1"/>
</dbReference>
<organism evidence="6 7">
    <name type="scientific">Aphanomyces invadans</name>
    <dbReference type="NCBI Taxonomy" id="157072"/>
    <lineage>
        <taxon>Eukaryota</taxon>
        <taxon>Sar</taxon>
        <taxon>Stramenopiles</taxon>
        <taxon>Oomycota</taxon>
        <taxon>Saprolegniomycetes</taxon>
        <taxon>Saprolegniales</taxon>
        <taxon>Verrucalvaceae</taxon>
        <taxon>Aphanomyces</taxon>
    </lineage>
</organism>
<dbReference type="VEuPathDB" id="FungiDB:H310_00114"/>
<dbReference type="Gene3D" id="3.40.50.1820">
    <property type="entry name" value="alpha/beta hydrolase"/>
    <property type="match status" value="1"/>
</dbReference>
<gene>
    <name evidence="6" type="ORF">DYB32_000430</name>
</gene>
<dbReference type="Pfam" id="PF01590">
    <property type="entry name" value="GAF"/>
    <property type="match status" value="1"/>
</dbReference>
<evidence type="ECO:0000313" key="6">
    <source>
        <dbReference type="EMBL" id="RHY35099.1"/>
    </source>
</evidence>
<dbReference type="Proteomes" id="UP000285060">
    <property type="component" value="Unassembled WGS sequence"/>
</dbReference>
<dbReference type="SUPFAM" id="SSF53474">
    <property type="entry name" value="alpha/beta-Hydrolases"/>
    <property type="match status" value="1"/>
</dbReference>
<dbReference type="InterPro" id="IPR000306">
    <property type="entry name" value="Znf_FYVE"/>
</dbReference>
<evidence type="ECO:0000256" key="3">
    <source>
        <dbReference type="ARBA" id="ARBA00022833"/>
    </source>
</evidence>
<dbReference type="SMART" id="SM00065">
    <property type="entry name" value="GAF"/>
    <property type="match status" value="1"/>
</dbReference>
<evidence type="ECO:0000256" key="1">
    <source>
        <dbReference type="ARBA" id="ARBA00022723"/>
    </source>
</evidence>
<dbReference type="VEuPathDB" id="FungiDB:H310_00113"/>
<dbReference type="InterPro" id="IPR011011">
    <property type="entry name" value="Znf_FYVE_PHD"/>
</dbReference>
<dbReference type="GO" id="GO:0008270">
    <property type="term" value="F:zinc ion binding"/>
    <property type="evidence" value="ECO:0007669"/>
    <property type="project" value="UniProtKB-KW"/>
</dbReference>
<evidence type="ECO:0000259" key="5">
    <source>
        <dbReference type="PROSITE" id="PS50178"/>
    </source>
</evidence>
<dbReference type="InterPro" id="IPR011989">
    <property type="entry name" value="ARM-like"/>
</dbReference>
<dbReference type="AlphaFoldDB" id="A0A3R6WU12"/>
<name>A0A3R6WU12_9STRA</name>
<dbReference type="PANTHER" id="PTHR43102">
    <property type="entry name" value="SLR1143 PROTEIN"/>
    <property type="match status" value="1"/>
</dbReference>
<accession>A0A3R6WU12</accession>
<dbReference type="Gene3D" id="3.30.450.40">
    <property type="match status" value="1"/>
</dbReference>
<feature type="domain" description="FYVE-type" evidence="5">
    <location>
        <begin position="166"/>
        <end position="226"/>
    </location>
</feature>
<dbReference type="PANTHER" id="PTHR43102:SF2">
    <property type="entry name" value="GAF DOMAIN-CONTAINING PROTEIN"/>
    <property type="match status" value="1"/>
</dbReference>
<keyword evidence="2 4" id="KW-0863">Zinc-finger</keyword>
<sequence>MHSTDSEWTHSHEKRGVTVSEDRQKGGLFYSIRGVTSVQSSLDDVMDMMISTSTHEFRSMMKMLLKDMSLDSAVIYQRDQNDSESLSIKWFALKNKSPMATSQDFCVLEYAGVLSADYIGGDPSKMVGVCLYESIEQAECPSLFDVHTRRISRLLTTRENPTWVADHERSCCYLCLKTFTGIRRKHHCRACGEVICKKCSLNNSVDLPSIGLTTMRVCKSCSDGKMSGLPSSASFMTTSSSFDGTGIDDIVLKKSSSDGGSTGRNTSSFSGDQYALAVPSSGTVSAKDGVVPDSVGLAWLSQIAQRDPSKREIVERLIAGFGAAEAGAINSADIPLPDASNAPPEDIYDLLCDLASQALDCKFAVVHILDGNRQWFKSKVTIRESDIGRDFSFCEYPVRKKQAVVVLDTWRDPRFEMNPLVTGPLQVRFLAGAPLFDLDGRCVGAVCVLDSKPRTHLPQAQVALMEKLAHLAMVSMQERREALSKKLAASTEAEPGSHRWVARAAAGAAVAGAALGAYTVIFNDDNRRSLNAILSLGKVLTDIHGASDALDAASLQLDDQGMNSNCLDERASSILVAIAKEKMFRDSVVEHGGLAVLMDTCAHTSEPKLQERIVQTIAALANTKGADEVLADIDKSSYLLLQLTPSIVHRQPHDPRPVAIAPLDLLKLEAAFTRIREKYSCSTFNPEVTTEAVLDRLTKVITGSSSTDFIQNDDATTSHVFVTHGGLELVALTAIMSSSKAIKTQCARVVANVAVHHHNIQRQLQDVLGGDLFTQDILHWDDEPNVVVRSSYYRAAANFAAATASTVHRVMLDALQTARIGANGRPVVFITHSMGGLLVRATWMRPHILKTMSQVKEMLSQATGAGLDIARQTVGVVFLAVPHFGANLATLNNETLRNLVQAHPATKHLNENNSRLAQLNAAFEALQIPSLSLGEGAPAPLGLGVSHLVVKPESADPHIPLSTFHMIPHAHHMDICKPPTPTDPRYSLIRDFILQHVQHPQDAVE</sequence>
<reference evidence="6 7" key="1">
    <citation type="submission" date="2018-08" db="EMBL/GenBank/DDBJ databases">
        <title>Aphanomyces genome sequencing and annotation.</title>
        <authorList>
            <person name="Minardi D."/>
            <person name="Oidtmann B."/>
            <person name="Van Der Giezen M."/>
            <person name="Studholme D.J."/>
        </authorList>
    </citation>
    <scope>NUCLEOTIDE SEQUENCE [LARGE SCALE GENOMIC DNA]</scope>
    <source>
        <strain evidence="6 7">NJM0002</strain>
    </source>
</reference>
<dbReference type="EMBL" id="QUSY01000009">
    <property type="protein sequence ID" value="RHY35099.1"/>
    <property type="molecule type" value="Genomic_DNA"/>
</dbReference>
<dbReference type="InterPro" id="IPR017455">
    <property type="entry name" value="Znf_FYVE-rel"/>
</dbReference>
<dbReference type="InterPro" id="IPR003018">
    <property type="entry name" value="GAF"/>
</dbReference>
<dbReference type="PROSITE" id="PS50178">
    <property type="entry name" value="ZF_FYVE"/>
    <property type="match status" value="1"/>
</dbReference>